<dbReference type="SUPFAM" id="SSF54695">
    <property type="entry name" value="POZ domain"/>
    <property type="match status" value="1"/>
</dbReference>
<keyword evidence="2" id="KW-0677">Repeat</keyword>
<dbReference type="InterPro" id="IPR000210">
    <property type="entry name" value="BTB/POZ_dom"/>
</dbReference>
<feature type="region of interest" description="Disordered" evidence="3">
    <location>
        <begin position="1"/>
        <end position="24"/>
    </location>
</feature>
<dbReference type="SMART" id="SM00612">
    <property type="entry name" value="Kelch"/>
    <property type="match status" value="4"/>
</dbReference>
<dbReference type="Gene3D" id="2.120.10.80">
    <property type="entry name" value="Kelch-type beta propeller"/>
    <property type="match status" value="1"/>
</dbReference>
<dbReference type="RefSeq" id="XP_019641164.1">
    <property type="nucleotide sequence ID" value="XM_019785605.1"/>
</dbReference>
<dbReference type="GeneID" id="109482767"/>
<feature type="compositionally biased region" description="Basic and acidic residues" evidence="3">
    <location>
        <begin position="289"/>
        <end position="298"/>
    </location>
</feature>
<evidence type="ECO:0000313" key="6">
    <source>
        <dbReference type="RefSeq" id="XP_019641164.1"/>
    </source>
</evidence>
<dbReference type="Gene3D" id="1.25.40.420">
    <property type="match status" value="1"/>
</dbReference>
<dbReference type="Proteomes" id="UP000515135">
    <property type="component" value="Unplaced"/>
</dbReference>
<sequence length="630" mass="71147">MAFAWHTAPTISGGDENPQRGKVHTNSHHWSIMQKELSEMHSQEELVDVTLLVDEDRFPCHRLLLAAASPYFKAMFCRKGFTETQEDCVRLQGVSKDAVNLLVRYVYTGQVELSETNVQELMSAANMFQILDLFQACATYMQSKVDKTNCLGVYFFAQAIDHEDLMYAARDALNINFASVSRTEEFLQLSWQQVVDIISSDKLSVKSEDQLCKAVLQWLHHHQWQGSGEENLDATVWNVLKHVRCKLLSQEYVSDILCKDPVVSKCEEFMKLITDNTGTCSTKLEAEKEGVESKEEVSPKPQAVSEEMRRERLGADRRELIVTLGASHIDDSGEEYSRIMAYDVQSEKAYLLAQLPQRMNDPAVVVTKDNDIYVAGGTLYKKNLDSDVSVRTMYKYQHSLNRWVERQPMLEGRSSFGMTFLQGYIYAVGGMVYDNFGRYSGTLNTVERYNPESDTWQYVTPMPDGISEHGVVTLGRELYVVGGRPPTHTFCFDPEENAWDVYESVPIPMSDPGVIVFNSEIVVAGGFKFLCPNRGSLRDVQIFNPHGNGWEEGPPLPEGRICPGLAVVNRELYIVGGERSGHGNRDDLPLLKFSGSYEEGWEEMSLRSSGTVSCAVAKMFVRNLQETDTY</sequence>
<evidence type="ECO:0000256" key="1">
    <source>
        <dbReference type="ARBA" id="ARBA00022441"/>
    </source>
</evidence>
<dbReference type="InterPro" id="IPR015915">
    <property type="entry name" value="Kelch-typ_b-propeller"/>
</dbReference>
<dbReference type="PANTHER" id="PTHR24412">
    <property type="entry name" value="KELCH PROTEIN"/>
    <property type="match status" value="1"/>
</dbReference>
<evidence type="ECO:0000259" key="4">
    <source>
        <dbReference type="PROSITE" id="PS50097"/>
    </source>
</evidence>
<protein>
    <submittedName>
        <fullName evidence="6">Kelch-like protein 2</fullName>
    </submittedName>
</protein>
<evidence type="ECO:0000256" key="2">
    <source>
        <dbReference type="ARBA" id="ARBA00022737"/>
    </source>
</evidence>
<gene>
    <name evidence="6" type="primary">LOC109482767</name>
</gene>
<keyword evidence="1" id="KW-0880">Kelch repeat</keyword>
<proteinExistence type="predicted"/>
<dbReference type="KEGG" id="bbel:109482767"/>
<dbReference type="SMART" id="SM00225">
    <property type="entry name" value="BTB"/>
    <property type="match status" value="1"/>
</dbReference>
<dbReference type="PIRSF" id="PIRSF037037">
    <property type="entry name" value="Kelch-like_protein_gigaxonin"/>
    <property type="match status" value="1"/>
</dbReference>
<dbReference type="Pfam" id="PF00651">
    <property type="entry name" value="BTB"/>
    <property type="match status" value="1"/>
</dbReference>
<dbReference type="FunFam" id="1.25.40.420:FF:000001">
    <property type="entry name" value="Kelch-like family member 12"/>
    <property type="match status" value="1"/>
</dbReference>
<dbReference type="SMART" id="SM00875">
    <property type="entry name" value="BACK"/>
    <property type="match status" value="1"/>
</dbReference>
<reference evidence="6" key="1">
    <citation type="submission" date="2025-08" db="UniProtKB">
        <authorList>
            <consortium name="RefSeq"/>
        </authorList>
    </citation>
    <scope>IDENTIFICATION</scope>
    <source>
        <tissue evidence="6">Gonad</tissue>
    </source>
</reference>
<dbReference type="InterPro" id="IPR017096">
    <property type="entry name" value="BTB-kelch_protein"/>
</dbReference>
<dbReference type="AlphaFoldDB" id="A0A6P5A4H6"/>
<dbReference type="Pfam" id="PF01344">
    <property type="entry name" value="Kelch_1"/>
    <property type="match status" value="2"/>
</dbReference>
<evidence type="ECO:0000313" key="5">
    <source>
        <dbReference type="Proteomes" id="UP000515135"/>
    </source>
</evidence>
<dbReference type="OrthoDB" id="45365at2759"/>
<evidence type="ECO:0000256" key="3">
    <source>
        <dbReference type="SAM" id="MobiDB-lite"/>
    </source>
</evidence>
<accession>A0A6P5A4H6</accession>
<feature type="domain" description="BTB" evidence="4">
    <location>
        <begin position="47"/>
        <end position="115"/>
    </location>
</feature>
<dbReference type="PANTHER" id="PTHR24412:SF463">
    <property type="entry name" value="KELCH-LIKE PROTEIN 40A"/>
    <property type="match status" value="1"/>
</dbReference>
<dbReference type="Pfam" id="PF07707">
    <property type="entry name" value="BACK"/>
    <property type="match status" value="1"/>
</dbReference>
<dbReference type="Gene3D" id="3.30.710.10">
    <property type="entry name" value="Potassium Channel Kv1.1, Chain A"/>
    <property type="match status" value="1"/>
</dbReference>
<keyword evidence="5" id="KW-1185">Reference proteome</keyword>
<feature type="region of interest" description="Disordered" evidence="3">
    <location>
        <begin position="289"/>
        <end position="309"/>
    </location>
</feature>
<organism evidence="5 6">
    <name type="scientific">Branchiostoma belcheri</name>
    <name type="common">Amphioxus</name>
    <dbReference type="NCBI Taxonomy" id="7741"/>
    <lineage>
        <taxon>Eukaryota</taxon>
        <taxon>Metazoa</taxon>
        <taxon>Chordata</taxon>
        <taxon>Cephalochordata</taxon>
        <taxon>Leptocardii</taxon>
        <taxon>Amphioxiformes</taxon>
        <taxon>Branchiostomatidae</taxon>
        <taxon>Branchiostoma</taxon>
    </lineage>
</organism>
<dbReference type="InterPro" id="IPR011333">
    <property type="entry name" value="SKP1/BTB/POZ_sf"/>
</dbReference>
<name>A0A6P5A4H6_BRABE</name>
<dbReference type="SUPFAM" id="SSF117281">
    <property type="entry name" value="Kelch motif"/>
    <property type="match status" value="1"/>
</dbReference>
<dbReference type="InterPro" id="IPR011705">
    <property type="entry name" value="BACK"/>
</dbReference>
<dbReference type="InterPro" id="IPR006652">
    <property type="entry name" value="Kelch_1"/>
</dbReference>
<dbReference type="PROSITE" id="PS50097">
    <property type="entry name" value="BTB"/>
    <property type="match status" value="1"/>
</dbReference>